<dbReference type="Proteomes" id="UP000199382">
    <property type="component" value="Unassembled WGS sequence"/>
</dbReference>
<evidence type="ECO:0000256" key="5">
    <source>
        <dbReference type="ARBA" id="ARBA00022842"/>
    </source>
</evidence>
<keyword evidence="6" id="KW-0464">Manganese</keyword>
<dbReference type="PROSITE" id="PS51462">
    <property type="entry name" value="NUDIX"/>
    <property type="match status" value="1"/>
</dbReference>
<dbReference type="SUPFAM" id="SSF55811">
    <property type="entry name" value="Nudix"/>
    <property type="match status" value="1"/>
</dbReference>
<keyword evidence="5" id="KW-0460">Magnesium</keyword>
<evidence type="ECO:0000313" key="8">
    <source>
        <dbReference type="EMBL" id="SDJ84610.1"/>
    </source>
</evidence>
<evidence type="ECO:0000256" key="3">
    <source>
        <dbReference type="ARBA" id="ARBA00022723"/>
    </source>
</evidence>
<keyword evidence="4" id="KW-0378">Hydrolase</keyword>
<dbReference type="InterPro" id="IPR000086">
    <property type="entry name" value="NUDIX_hydrolase_dom"/>
</dbReference>
<gene>
    <name evidence="8" type="ORF">SAMN04488026_102540</name>
</gene>
<dbReference type="CDD" id="cd18870">
    <property type="entry name" value="NUDIX_AcylCoAdiphos_Nudt19"/>
    <property type="match status" value="1"/>
</dbReference>
<dbReference type="GO" id="GO:0046872">
    <property type="term" value="F:metal ion binding"/>
    <property type="evidence" value="ECO:0007669"/>
    <property type="project" value="UniProtKB-KW"/>
</dbReference>
<comment type="cofactor">
    <cofactor evidence="2">
        <name>Mg(2+)</name>
        <dbReference type="ChEBI" id="CHEBI:18420"/>
    </cofactor>
</comment>
<evidence type="ECO:0000259" key="7">
    <source>
        <dbReference type="PROSITE" id="PS51462"/>
    </source>
</evidence>
<protein>
    <recommendedName>
        <fullName evidence="7">Nudix hydrolase domain-containing protein</fullName>
    </recommendedName>
</protein>
<evidence type="ECO:0000313" key="9">
    <source>
        <dbReference type="Proteomes" id="UP000199382"/>
    </source>
</evidence>
<dbReference type="InterPro" id="IPR015797">
    <property type="entry name" value="NUDIX_hydrolase-like_dom_sf"/>
</dbReference>
<organism evidence="8 9">
    <name type="scientific">Aliiruegeria lutimaris</name>
    <dbReference type="NCBI Taxonomy" id="571298"/>
    <lineage>
        <taxon>Bacteria</taxon>
        <taxon>Pseudomonadati</taxon>
        <taxon>Pseudomonadota</taxon>
        <taxon>Alphaproteobacteria</taxon>
        <taxon>Rhodobacterales</taxon>
        <taxon>Roseobacteraceae</taxon>
        <taxon>Aliiruegeria</taxon>
    </lineage>
</organism>
<dbReference type="InterPro" id="IPR039121">
    <property type="entry name" value="NUDT19"/>
</dbReference>
<dbReference type="EMBL" id="FNEK01000025">
    <property type="protein sequence ID" value="SDJ84610.1"/>
    <property type="molecule type" value="Genomic_DNA"/>
</dbReference>
<accession>A0A1G8X4C3</accession>
<sequence>MAETIDKTAIRDASTVILWRKGRAGPEVLMGQRGSGAAFMPNKFVFPGGAIDDADADVKLAGKPDATCLRRLAIETDRARVPALLAGAIREVWEETGLVLGRKAAWEAPNPDWAGFAASGFAPSAAGLSYVFRAITPPGRPRRFDARFFLVSASAVQGDPEDFTHACDELRHLQWIPLASARDFDLPFITEVVLAELAPLIARGGLPKTVPFVRNDDVVSGITRLA</sequence>
<comment type="cofactor">
    <cofactor evidence="1">
        <name>Mn(2+)</name>
        <dbReference type="ChEBI" id="CHEBI:29035"/>
    </cofactor>
</comment>
<proteinExistence type="predicted"/>
<feature type="domain" description="Nudix hydrolase" evidence="7">
    <location>
        <begin position="9"/>
        <end position="198"/>
    </location>
</feature>
<name>A0A1G8X4C3_9RHOB</name>
<reference evidence="8 9" key="1">
    <citation type="submission" date="2016-10" db="EMBL/GenBank/DDBJ databases">
        <authorList>
            <person name="de Groot N.N."/>
        </authorList>
    </citation>
    <scope>NUCLEOTIDE SEQUENCE [LARGE SCALE GENOMIC DNA]</scope>
    <source>
        <strain evidence="8 9">DSM 25294</strain>
    </source>
</reference>
<dbReference type="OrthoDB" id="9805905at2"/>
<dbReference type="PANTHER" id="PTHR12318:SF0">
    <property type="entry name" value="ACYL-COENZYME A DIPHOSPHATASE NUDT19"/>
    <property type="match status" value="1"/>
</dbReference>
<evidence type="ECO:0000256" key="2">
    <source>
        <dbReference type="ARBA" id="ARBA00001946"/>
    </source>
</evidence>
<evidence type="ECO:0000256" key="1">
    <source>
        <dbReference type="ARBA" id="ARBA00001936"/>
    </source>
</evidence>
<dbReference type="GO" id="GO:0016818">
    <property type="term" value="F:hydrolase activity, acting on acid anhydrides, in phosphorus-containing anhydrides"/>
    <property type="evidence" value="ECO:0007669"/>
    <property type="project" value="InterPro"/>
</dbReference>
<evidence type="ECO:0000256" key="6">
    <source>
        <dbReference type="ARBA" id="ARBA00023211"/>
    </source>
</evidence>
<dbReference type="RefSeq" id="WP_093156669.1">
    <property type="nucleotide sequence ID" value="NZ_FNEK01000025.1"/>
</dbReference>
<dbReference type="AlphaFoldDB" id="A0A1G8X4C3"/>
<keyword evidence="9" id="KW-1185">Reference proteome</keyword>
<dbReference type="Gene3D" id="3.90.79.10">
    <property type="entry name" value="Nucleoside Triphosphate Pyrophosphohydrolase"/>
    <property type="match status" value="1"/>
</dbReference>
<dbReference type="PANTHER" id="PTHR12318">
    <property type="entry name" value="TESTOSTERONE-REGULATED PROTEIN RP2"/>
    <property type="match status" value="1"/>
</dbReference>
<keyword evidence="3" id="KW-0479">Metal-binding</keyword>
<evidence type="ECO:0000256" key="4">
    <source>
        <dbReference type="ARBA" id="ARBA00022801"/>
    </source>
</evidence>
<dbReference type="STRING" id="571298.SAMN04488026_102540"/>